<proteinExistence type="predicted"/>
<dbReference type="AlphaFoldDB" id="A0A4P2VLA3"/>
<dbReference type="KEGG" id="sbf:JCM31447_05890"/>
<dbReference type="EMBL" id="AP019368">
    <property type="protein sequence ID" value="BBH52149.1"/>
    <property type="molecule type" value="Genomic_DNA"/>
</dbReference>
<gene>
    <name evidence="1" type="ORF">JCM31447_05890</name>
</gene>
<protein>
    <submittedName>
        <fullName evidence="1">Uncharacterized protein</fullName>
    </submittedName>
</protein>
<evidence type="ECO:0000313" key="2">
    <source>
        <dbReference type="Proteomes" id="UP000291236"/>
    </source>
</evidence>
<evidence type="ECO:0000313" key="1">
    <source>
        <dbReference type="EMBL" id="BBH52149.1"/>
    </source>
</evidence>
<dbReference type="Proteomes" id="UP000291236">
    <property type="component" value="Chromosome"/>
</dbReference>
<reference evidence="1 2" key="1">
    <citation type="submission" date="2018-12" db="EMBL/GenBank/DDBJ databases">
        <title>Rubrispira sanarue gen. nov., sp., nov., a member of the order Silvanigrellales, isolated from a brackish lake in Hamamatsu Japan.</title>
        <authorList>
            <person name="Maejima Y."/>
            <person name="Iino T."/>
            <person name="Muraguchi Y."/>
            <person name="Fukuda K."/>
            <person name="Nojiri H."/>
            <person name="Ohkuma M."/>
            <person name="Moriuchi R."/>
            <person name="Dohra H."/>
            <person name="Kimbara K."/>
            <person name="Shintani M."/>
        </authorList>
    </citation>
    <scope>NUCLEOTIDE SEQUENCE [LARGE SCALE GENOMIC DNA]</scope>
    <source>
        <strain evidence="1 2">RF1110005</strain>
    </source>
</reference>
<accession>A0A4P2VLA3</accession>
<organism evidence="1 2">
    <name type="scientific">Fluviispira sanaruensis</name>
    <dbReference type="NCBI Taxonomy" id="2493639"/>
    <lineage>
        <taxon>Bacteria</taxon>
        <taxon>Pseudomonadati</taxon>
        <taxon>Bdellovibrionota</taxon>
        <taxon>Oligoflexia</taxon>
        <taxon>Silvanigrellales</taxon>
        <taxon>Silvanigrellaceae</taxon>
        <taxon>Fluviispira</taxon>
    </lineage>
</organism>
<keyword evidence="2" id="KW-1185">Reference proteome</keyword>
<sequence length="79" mass="9860">MKEQTYNKLKNFHRVKNIKEISQKNINPSIFENNTIIKIQENIYNYKKKELERLRKLEILMEILKKIEERSLHYKYTFK</sequence>
<name>A0A4P2VLA3_FLUSA</name>